<dbReference type="PANTHER" id="PTHR30483:SF6">
    <property type="entry name" value="PERIPLASMIC BINDING PROTEIN OF ABC TRANSPORTER FOR NATURAL AMINO ACIDS"/>
    <property type="match status" value="1"/>
</dbReference>
<dbReference type="InterPro" id="IPR051010">
    <property type="entry name" value="BCAA_transport"/>
</dbReference>
<protein>
    <submittedName>
        <fullName evidence="5">Branched-chain amino acid transport system substrate-binding protein</fullName>
    </submittedName>
</protein>
<evidence type="ECO:0000256" key="2">
    <source>
        <dbReference type="ARBA" id="ARBA00022729"/>
    </source>
</evidence>
<keyword evidence="6" id="KW-1185">Reference proteome</keyword>
<dbReference type="OrthoDB" id="9772589at2"/>
<comment type="caution">
    <text evidence="5">The sequence shown here is derived from an EMBL/GenBank/DDBJ whole genome shotgun (WGS) entry which is preliminary data.</text>
</comment>
<dbReference type="AlphaFoldDB" id="A0A366H0F4"/>
<feature type="chain" id="PRO_5016959846" evidence="3">
    <location>
        <begin position="27"/>
        <end position="391"/>
    </location>
</feature>
<dbReference type="Pfam" id="PF13458">
    <property type="entry name" value="Peripla_BP_6"/>
    <property type="match status" value="1"/>
</dbReference>
<feature type="domain" description="Leucine-binding protein" evidence="4">
    <location>
        <begin position="27"/>
        <end position="365"/>
    </location>
</feature>
<gene>
    <name evidence="5" type="ORF">DFR37_1235</name>
</gene>
<organism evidence="5 6">
    <name type="scientific">Eoetvoesiella caeni</name>
    <dbReference type="NCBI Taxonomy" id="645616"/>
    <lineage>
        <taxon>Bacteria</taxon>
        <taxon>Pseudomonadati</taxon>
        <taxon>Pseudomonadota</taxon>
        <taxon>Betaproteobacteria</taxon>
        <taxon>Burkholderiales</taxon>
        <taxon>Alcaligenaceae</taxon>
        <taxon>Eoetvoesiella</taxon>
    </lineage>
</organism>
<name>A0A366H0F4_9BURK</name>
<evidence type="ECO:0000256" key="3">
    <source>
        <dbReference type="SAM" id="SignalP"/>
    </source>
</evidence>
<keyword evidence="2 3" id="KW-0732">Signal</keyword>
<dbReference type="EMBL" id="QNRQ01000023">
    <property type="protein sequence ID" value="RBP34977.1"/>
    <property type="molecule type" value="Genomic_DNA"/>
</dbReference>
<dbReference type="Proteomes" id="UP000253628">
    <property type="component" value="Unassembled WGS sequence"/>
</dbReference>
<sequence length="391" mass="42398">MKKRSSKLSSLLLITTALMFSISASAEIKIGFIGPMTGTQAVQGLGNLDGFRLGLDMRGGKLGGQEVKLITGDDQLKPEVAVQVVRQFIGRDNVDAIIGLGFSNILMSTLPRLKESEKVSIALIAGPSPMAGASCAPNVFSAAHQNDGYGESIGKMMQNRGYKNVYLMAPNYQAGKDMLEGFKRFYKGNIVGEVYTQLSQTDYSAEITQLQAENPDALFMFYSGGMGVNFTKQLSQAGITKKLPVYSVFTVDGSNLPALQDTALGIVSGNIYSPTLDNPANKKFVAEFQKKYDELPDSYSAVGYDAASILDIAIASLDGDVSDQKAFAKAVHDAGAKFESVRGPFRFNNNNMPIQNYYAFQIVKEDGELKSKLIDTPLPEHQDSYHQLCPL</sequence>
<dbReference type="RefSeq" id="WP_113935265.1">
    <property type="nucleotide sequence ID" value="NZ_JACCEU010000029.1"/>
</dbReference>
<dbReference type="InterPro" id="IPR028082">
    <property type="entry name" value="Peripla_BP_I"/>
</dbReference>
<comment type="similarity">
    <text evidence="1">Belongs to the leucine-binding protein family.</text>
</comment>
<dbReference type="InterPro" id="IPR028081">
    <property type="entry name" value="Leu-bd"/>
</dbReference>
<evidence type="ECO:0000256" key="1">
    <source>
        <dbReference type="ARBA" id="ARBA00010062"/>
    </source>
</evidence>
<dbReference type="PANTHER" id="PTHR30483">
    <property type="entry name" value="LEUCINE-SPECIFIC-BINDING PROTEIN"/>
    <property type="match status" value="1"/>
</dbReference>
<proteinExistence type="inferred from homology"/>
<evidence type="ECO:0000259" key="4">
    <source>
        <dbReference type="Pfam" id="PF13458"/>
    </source>
</evidence>
<accession>A0A366H0F4</accession>
<feature type="signal peptide" evidence="3">
    <location>
        <begin position="1"/>
        <end position="26"/>
    </location>
</feature>
<dbReference type="Gene3D" id="3.40.50.2300">
    <property type="match status" value="2"/>
</dbReference>
<evidence type="ECO:0000313" key="5">
    <source>
        <dbReference type="EMBL" id="RBP34977.1"/>
    </source>
</evidence>
<evidence type="ECO:0000313" key="6">
    <source>
        <dbReference type="Proteomes" id="UP000253628"/>
    </source>
</evidence>
<dbReference type="SUPFAM" id="SSF53822">
    <property type="entry name" value="Periplasmic binding protein-like I"/>
    <property type="match status" value="1"/>
</dbReference>
<reference evidence="5 6" key="1">
    <citation type="submission" date="2018-06" db="EMBL/GenBank/DDBJ databases">
        <title>Genomic Encyclopedia of Type Strains, Phase IV (KMG-IV): sequencing the most valuable type-strain genomes for metagenomic binning, comparative biology and taxonomic classification.</title>
        <authorList>
            <person name="Goeker M."/>
        </authorList>
    </citation>
    <scope>NUCLEOTIDE SEQUENCE [LARGE SCALE GENOMIC DNA]</scope>
    <source>
        <strain evidence="5 6">DSM 25520</strain>
    </source>
</reference>